<feature type="region of interest" description="Disordered" evidence="1">
    <location>
        <begin position="286"/>
        <end position="376"/>
    </location>
</feature>
<dbReference type="GeneID" id="28830124"/>
<evidence type="ECO:0000256" key="1">
    <source>
        <dbReference type="SAM" id="MobiDB-lite"/>
    </source>
</evidence>
<feature type="region of interest" description="Disordered" evidence="1">
    <location>
        <begin position="92"/>
        <end position="122"/>
    </location>
</feature>
<feature type="compositionally biased region" description="Polar residues" evidence="1">
    <location>
        <begin position="336"/>
        <end position="347"/>
    </location>
</feature>
<feature type="compositionally biased region" description="Basic and acidic residues" evidence="1">
    <location>
        <begin position="311"/>
        <end position="321"/>
    </location>
</feature>
<feature type="region of interest" description="Disordered" evidence="1">
    <location>
        <begin position="607"/>
        <end position="644"/>
    </location>
</feature>
<organism evidence="2 3">
    <name type="scientific">Mollisia scopiformis</name>
    <name type="common">Conifer needle endophyte fungus</name>
    <name type="synonym">Phialocephala scopiformis</name>
    <dbReference type="NCBI Taxonomy" id="149040"/>
    <lineage>
        <taxon>Eukaryota</taxon>
        <taxon>Fungi</taxon>
        <taxon>Dikarya</taxon>
        <taxon>Ascomycota</taxon>
        <taxon>Pezizomycotina</taxon>
        <taxon>Leotiomycetes</taxon>
        <taxon>Helotiales</taxon>
        <taxon>Mollisiaceae</taxon>
        <taxon>Mollisia</taxon>
    </lineage>
</organism>
<feature type="region of interest" description="Disordered" evidence="1">
    <location>
        <begin position="227"/>
        <end position="269"/>
    </location>
</feature>
<feature type="compositionally biased region" description="Basic and acidic residues" evidence="1">
    <location>
        <begin position="876"/>
        <end position="887"/>
    </location>
</feature>
<feature type="region of interest" description="Disordered" evidence="1">
    <location>
        <begin position="776"/>
        <end position="816"/>
    </location>
</feature>
<accession>A0A194WWV2</accession>
<proteinExistence type="predicted"/>
<dbReference type="Proteomes" id="UP000070700">
    <property type="component" value="Unassembled WGS sequence"/>
</dbReference>
<keyword evidence="3" id="KW-1185">Reference proteome</keyword>
<reference evidence="2 3" key="1">
    <citation type="submission" date="2015-10" db="EMBL/GenBank/DDBJ databases">
        <title>Full genome of DAOMC 229536 Phialocephala scopiformis, a fungal endophyte of spruce producing the potent anti-insectan compound rugulosin.</title>
        <authorList>
            <consortium name="DOE Joint Genome Institute"/>
            <person name="Walker A.K."/>
            <person name="Frasz S.L."/>
            <person name="Seifert K.A."/>
            <person name="Miller J.D."/>
            <person name="Mondo S.J."/>
            <person name="Labutti K."/>
            <person name="Lipzen A."/>
            <person name="Dockter R."/>
            <person name="Kennedy M."/>
            <person name="Grigoriev I.V."/>
            <person name="Spatafora J.W."/>
        </authorList>
    </citation>
    <scope>NUCLEOTIDE SEQUENCE [LARGE SCALE GENOMIC DNA]</scope>
    <source>
        <strain evidence="2 3">CBS 120377</strain>
    </source>
</reference>
<feature type="compositionally biased region" description="Low complexity" evidence="1">
    <location>
        <begin position="257"/>
        <end position="269"/>
    </location>
</feature>
<dbReference type="OrthoDB" id="3592945at2759"/>
<evidence type="ECO:0000313" key="2">
    <source>
        <dbReference type="EMBL" id="KUJ12164.1"/>
    </source>
</evidence>
<feature type="compositionally biased region" description="Basic and acidic residues" evidence="1">
    <location>
        <begin position="242"/>
        <end position="255"/>
    </location>
</feature>
<evidence type="ECO:0000313" key="3">
    <source>
        <dbReference type="Proteomes" id="UP000070700"/>
    </source>
</evidence>
<feature type="region of interest" description="Disordered" evidence="1">
    <location>
        <begin position="1"/>
        <end position="47"/>
    </location>
</feature>
<feature type="compositionally biased region" description="Basic and acidic residues" evidence="1">
    <location>
        <begin position="797"/>
        <end position="815"/>
    </location>
</feature>
<dbReference type="AlphaFoldDB" id="A0A194WWV2"/>
<dbReference type="EMBL" id="KQ947425">
    <property type="protein sequence ID" value="KUJ12164.1"/>
    <property type="molecule type" value="Genomic_DNA"/>
</dbReference>
<feature type="region of interest" description="Disordered" evidence="1">
    <location>
        <begin position="876"/>
        <end position="898"/>
    </location>
</feature>
<sequence>MALPDNHTGMPNIKMETEGEGIYASATHSSARCEETDQGLTLPPEIQSSNVCRFDPAHTVTDEELDAVLGSLRPDPNDCPSPRDQEWLQSLFDDDYELPEPPRKRRKTSSPTLREARAASSRVADTLHPKGFFANHAWAPAIVPAHSPSDSGYGISIAESCINEQVSRHSQLIEEILPQTEPVHEVQRSIDAHSAATASTVVSQPAVDRQDAEDDFTGINYEAHDGRDAGIYCENDQPESTTSKEKGSDEAKGRESPLPIITPVDPDIPIPSIEADVPVVNQHETPIAAPSRSRRIQTPKLPRLPHWLKKIQSDENRKIGEGEMLQQSRVRVRAGQSESTAENSQPRATEAHHHQNHRHNAPRETTSQSQHQHSTASAPIIKMAEYGSQRLLLPALSDFISKTLSSLPNAADAGQFDPTLCSSITLLLTQFQSNPMFTTSISVALYNYLKQYFESQVLKATGDRASIEDTDLAEQLRLIAPLLKDCVLVPVASSAGGHRYVNFNPKTSEECHALATNMKNLVQTIRNELFEDTTKLYDQLEKAIGDFDVDFQNMNMHHQSRYAILEKHCEKLGEENLKTSASVTRHETELARLKKENDELRAMNERLQHQQRASNRLPTTPPSNRTSAERLVSPPSDNDGAEFTEGRDGTLGWFCGLQHQNSADPEHKCLKFNTLTSRANAPGLPNPIRQNCSKCHRKVRKDLRIYVTRANFAKNHVVRVSPQPMSVTCYPQQPISHPMPAAYPLPVVQPLPSTYHLPAGQTIPVVQPLAAVQSQPLVPTSSVPPPPAAAPTKKRKSTEVQKKDEPPTKQVKRADLPLTGFEVRQSQGYIRHTFGMSVQRPWMTASEPVKDNVVVDLTEEEVPVVEKATEKGKAKATGKKKEIGKGKKNEKKKRKEDAAAVAAYWKKVEEREAREAADIAVELEAELAADIEAEVEKSLSVEAEESEESEEE</sequence>
<gene>
    <name evidence="2" type="ORF">LY89DRAFT_738781</name>
</gene>
<feature type="compositionally biased region" description="Polar residues" evidence="1">
    <location>
        <begin position="610"/>
        <end position="626"/>
    </location>
</feature>
<name>A0A194WWV2_MOLSC</name>
<protein>
    <submittedName>
        <fullName evidence="2">Uncharacterized protein</fullName>
    </submittedName>
</protein>
<dbReference type="InParanoid" id="A0A194WWV2"/>
<dbReference type="RefSeq" id="XP_018066519.1">
    <property type="nucleotide sequence ID" value="XM_018220398.1"/>
</dbReference>
<feature type="compositionally biased region" description="Low complexity" evidence="1">
    <location>
        <begin position="365"/>
        <end position="376"/>
    </location>
</feature>
<dbReference type="KEGG" id="psco:LY89DRAFT_738781"/>